<feature type="compositionally biased region" description="Polar residues" evidence="1">
    <location>
        <begin position="49"/>
        <end position="58"/>
    </location>
</feature>
<dbReference type="Pfam" id="PF05699">
    <property type="entry name" value="Dimer_Tnp_hAT"/>
    <property type="match status" value="1"/>
</dbReference>
<feature type="domain" description="TTF-type" evidence="2">
    <location>
        <begin position="138"/>
        <end position="237"/>
    </location>
</feature>
<name>A0ABM3BLE6_GOSHI</name>
<reference evidence="4" key="2">
    <citation type="submission" date="2025-08" db="UniProtKB">
        <authorList>
            <consortium name="RefSeq"/>
        </authorList>
    </citation>
    <scope>IDENTIFICATION</scope>
</reference>
<sequence>MQFPDVDQLGPWLCQNDAVLTFGHWPKTALARSTEERRSQGIKGDKSTETTQSPSEASQIEVPHSSFVPLNSDARPSKIPRVEDEAFDLSNLEREPGLRKQIYEYPVNMRDEIRRAYIKAGPYQPILSKYPASNSKKHPRYFQPSWFKQFSWLEYSPSKDAVFCLPCFLFNSNPTSRFGSIAFTHNGFSNWKKVHDGCNCAFLTHMGKYPNSLHNNAQRAYVDLMNQAQHIEVSLDRQTTQQISANRLRLKTSIDVVRWLSFQGCAFRGHDESSGSKNRGNFLELLSLLASYDEKVEDVLKSAPQNASYTSSTIQKEIFFDIQNIRGQDYDGASNMRGEFNGLQALILNDCRYAYYVHCFAHHLQLALVAAAREVVEVHQFFKDLSDIVDIASASSKRHDELQKAQATEISRLVSINELATGTGMNQIGTLQCPGETRWSSHLNSVTSLLKMYNATSTILENLKNTASNYSQRGDAHNAYNRLRSFEFIFILHVMKEVLGITDNLCQALQRRSQDILNAMSLVLTTKDLIQKLRDDGWNELLKNVISFCETSELDFPDMNAQYIVGRSRNKKEDVTVEHHHRVDIFFATIDTQLQELKSRFNKNVVELLTLTTALDPKEFFKLFDIDKICILVNKFYPEDFSQQEKERLPYELKYYELDVCKHPDLRKISTLSELCRSLVESGKSVMYPLVDRLIRLILTLPVSTASSERVFSAMKIVKTRLRSKMEDDFL</sequence>
<organism evidence="3 4">
    <name type="scientific">Gossypium hirsutum</name>
    <name type="common">Upland cotton</name>
    <name type="synonym">Gossypium mexicanum</name>
    <dbReference type="NCBI Taxonomy" id="3635"/>
    <lineage>
        <taxon>Eukaryota</taxon>
        <taxon>Viridiplantae</taxon>
        <taxon>Streptophyta</taxon>
        <taxon>Embryophyta</taxon>
        <taxon>Tracheophyta</taxon>
        <taxon>Spermatophyta</taxon>
        <taxon>Magnoliopsida</taxon>
        <taxon>eudicotyledons</taxon>
        <taxon>Gunneridae</taxon>
        <taxon>Pentapetalae</taxon>
        <taxon>rosids</taxon>
        <taxon>malvids</taxon>
        <taxon>Malvales</taxon>
        <taxon>Malvaceae</taxon>
        <taxon>Malvoideae</taxon>
        <taxon>Gossypium</taxon>
    </lineage>
</organism>
<evidence type="ECO:0000313" key="3">
    <source>
        <dbReference type="Proteomes" id="UP000818029"/>
    </source>
</evidence>
<feature type="compositionally biased region" description="Basic and acidic residues" evidence="1">
    <location>
        <begin position="33"/>
        <end position="48"/>
    </location>
</feature>
<gene>
    <name evidence="4" type="primary">LOC121228911</name>
</gene>
<dbReference type="InterPro" id="IPR012337">
    <property type="entry name" value="RNaseH-like_sf"/>
</dbReference>
<protein>
    <submittedName>
        <fullName evidence="4">Zinc finger MYM-type protein 1-like</fullName>
    </submittedName>
</protein>
<dbReference type="InterPro" id="IPR006580">
    <property type="entry name" value="Znf_TTF"/>
</dbReference>
<dbReference type="Proteomes" id="UP000818029">
    <property type="component" value="Chromosome A05"/>
</dbReference>
<proteinExistence type="predicted"/>
<dbReference type="RefSeq" id="XP_040967866.1">
    <property type="nucleotide sequence ID" value="XM_041111932.1"/>
</dbReference>
<evidence type="ECO:0000256" key="1">
    <source>
        <dbReference type="SAM" id="MobiDB-lite"/>
    </source>
</evidence>
<accession>A0ABM3BLE6</accession>
<evidence type="ECO:0000259" key="2">
    <source>
        <dbReference type="SMART" id="SM00597"/>
    </source>
</evidence>
<feature type="region of interest" description="Disordered" evidence="1">
    <location>
        <begin position="30"/>
        <end position="76"/>
    </location>
</feature>
<dbReference type="SMART" id="SM00597">
    <property type="entry name" value="ZnF_TTF"/>
    <property type="match status" value="1"/>
</dbReference>
<evidence type="ECO:0000313" key="4">
    <source>
        <dbReference type="RefSeq" id="XP_040967866.1"/>
    </source>
</evidence>
<dbReference type="GeneID" id="121228911"/>
<dbReference type="SUPFAM" id="SSF53098">
    <property type="entry name" value="Ribonuclease H-like"/>
    <property type="match status" value="1"/>
</dbReference>
<dbReference type="InterPro" id="IPR025398">
    <property type="entry name" value="DUF4371"/>
</dbReference>
<dbReference type="Pfam" id="PF14291">
    <property type="entry name" value="DUF4371"/>
    <property type="match status" value="1"/>
</dbReference>
<dbReference type="InterPro" id="IPR008906">
    <property type="entry name" value="HATC_C_dom"/>
</dbReference>
<dbReference type="PANTHER" id="PTHR11697:SF230">
    <property type="entry name" value="ZINC FINGER, MYM DOMAIN CONTAINING 1"/>
    <property type="match status" value="1"/>
</dbReference>
<dbReference type="PANTHER" id="PTHR11697">
    <property type="entry name" value="GENERAL TRANSCRIPTION FACTOR 2-RELATED ZINC FINGER PROTEIN"/>
    <property type="match status" value="1"/>
</dbReference>
<dbReference type="InterPro" id="IPR055298">
    <property type="entry name" value="AtLOH3-like"/>
</dbReference>
<reference evidence="3" key="1">
    <citation type="journal article" date="2020" name="Nat. Genet.">
        <title>Genomic diversifications of five Gossypium allopolyploid species and their impact on cotton improvement.</title>
        <authorList>
            <person name="Chen Z.J."/>
            <person name="Sreedasyam A."/>
            <person name="Ando A."/>
            <person name="Song Q."/>
            <person name="De Santiago L.M."/>
            <person name="Hulse-Kemp A.M."/>
            <person name="Ding M."/>
            <person name="Ye W."/>
            <person name="Kirkbride R.C."/>
            <person name="Jenkins J."/>
            <person name="Plott C."/>
            <person name="Lovell J."/>
            <person name="Lin Y.M."/>
            <person name="Vaughn R."/>
            <person name="Liu B."/>
            <person name="Simpson S."/>
            <person name="Scheffler B.E."/>
            <person name="Wen L."/>
            <person name="Saski C.A."/>
            <person name="Grover C.E."/>
            <person name="Hu G."/>
            <person name="Conover J.L."/>
            <person name="Carlson J.W."/>
            <person name="Shu S."/>
            <person name="Boston L.B."/>
            <person name="Williams M."/>
            <person name="Peterson D.G."/>
            <person name="McGee K."/>
            <person name="Jones D.C."/>
            <person name="Wendel J.F."/>
            <person name="Stelly D.M."/>
            <person name="Grimwood J."/>
            <person name="Schmutz J."/>
        </authorList>
    </citation>
    <scope>NUCLEOTIDE SEQUENCE [LARGE SCALE GENOMIC DNA]</scope>
    <source>
        <strain evidence="3">cv. TM-1</strain>
    </source>
</reference>
<keyword evidence="3" id="KW-1185">Reference proteome</keyword>